<evidence type="ECO:0000313" key="2">
    <source>
        <dbReference type="Proteomes" id="UP001186974"/>
    </source>
</evidence>
<proteinExistence type="predicted"/>
<protein>
    <submittedName>
        <fullName evidence="1">Uncharacterized protein</fullName>
    </submittedName>
</protein>
<sequence>HGHDLIDLTADSDEDNVVTNSRHRSLNGKQSLPLSDRRANALTVTPRSLPADLRSSSSSDSVLGHDQPSNRSSHDARKTTMNWGEAPLRERGSMQAPTLKRNPSLKVPQTEQPKVFATSPLTENAHSGVPARKARKTVRPHGLNPPRKRAADGSVKPHTIISTVGNDVEPASDTSTDPIVRQPKGKSKEVRSGRTTFDALLSQYSDEVFENGVIQPIAEMQPSARSWKQPLMQPSMQSSTQMPRSNEKRKRSEQASEAIHVEGISKSPDASTSSSNVHPVMSNVKHATSDIPGTPASLAKSRSATSEIKAPSTASKTLLDDATMEQRRAAIAQIARTLTPAQTDGSLEQRRAAVAHVARNLTPSKSVGSSPALKIPATDVVNPVAVLATQTPTPKTTPPVLSAPSTSTVQPPKPPSATVPPALSGELQKAALSLPSRYRHLVHLVRLLPEKNQPYTLEDDKAMIELFVVNHLKWSEIARYFFPGRSSGTLNTRWCKKLKAIQQELLPEGYTGPLIEGSTRPRERQDFVGLAESDDDEETSGGDTENNMPRQRSFRERRRVPGSYNMKAAYSALKGIVDEPASVPEDVYSFNTSGQMRETRTSRSTNRQPERNSARIARSRSRDPHSKPYLTAHERQLACGDLSLALWDAARLRHWEGCVLHVDFTDFEKIAIERAIKSLPSKDTTGFNAVQGLDPLQLTEAELGHVHWHMRKISRCKHRSEQSVRSYLQDVYESTLTKSETKQRLGKPASRSTVEHAVPSSTASILRQRELGLTTRRGWDRGGGVLSRELRNKMYDTLGPKLSFTGMSNDVMAVAWAPDGNLFAAGASAQTDQSSMQYNRQNNLLLGSVSYKALQELPDHWMERERPTLGVNATRSMHASVDPRLFQTVSMVDFSPDGRALYSAGYDEVVRVWDTTNTTPNPLSSNALNHGAAVDMLTVNRHTGFLATGCKRSEESIRVYRPTEDHQRPAHVESLFAAKAKDRPQDGISPAALRWGLHPYVSNYLLAGFSSTSGDKERALIGQTCLWDIERQFPISMPNAYNVFDVAWSPHSVNFAVACVAGSNVNRGTRSLVKLFAPKENNRFWSPRELECPAMDINDVVHSPYDPHIISAGCTNGKTYVWDIRSPDKILHTLTHGQPLMELGDPDHRERLDTGIRFCSWGEDQTRLFTGSSDGVLKSWNIYRAPEDVLVQNVVSLDSGIMSGAFSSDFTKLVLGEVNGSVNVLEVGNDDIGIRDVEKFTLHSAPNTHAPVAQPSEEVSGIAAARKLVDDGDIEYYPMGPLPIRQAVQGVMYSGPFDSRPDAPGLRDAARAFQRRMERMEPDPSVQQCGLPACVESASARITPEEAGDSGRSADRIPHSLRTAASTSSDNAATIVPGRAKCSRCSGSALPSLEGDGTAPPLCERCNLTCFRCGGRCKIFEGTMGVRCGDCGRAWTADVLGYECKPLLPTNGHERVTSVNSSGVSAKPLGWLQGRAGIACFECHGEVERADDGVLECRECGLAWYGEDHGTKGAFWKEDETEEDHWLGLWQGRPASPPL</sequence>
<evidence type="ECO:0000313" key="1">
    <source>
        <dbReference type="EMBL" id="KAK3080767.1"/>
    </source>
</evidence>
<dbReference type="EMBL" id="JAWDJW010000412">
    <property type="protein sequence ID" value="KAK3080767.1"/>
    <property type="molecule type" value="Genomic_DNA"/>
</dbReference>
<name>A0ACC3DVB6_9PEZI</name>
<reference evidence="1" key="1">
    <citation type="submission" date="2024-09" db="EMBL/GenBank/DDBJ databases">
        <title>Black Yeasts Isolated from many extreme environments.</title>
        <authorList>
            <person name="Coleine C."/>
            <person name="Stajich J.E."/>
            <person name="Selbmann L."/>
        </authorList>
    </citation>
    <scope>NUCLEOTIDE SEQUENCE</scope>
    <source>
        <strain evidence="1">CCFEE 5737</strain>
    </source>
</reference>
<gene>
    <name evidence="1" type="ORF">LTS18_013354</name>
</gene>
<feature type="non-terminal residue" evidence="1">
    <location>
        <position position="1"/>
    </location>
</feature>
<organism evidence="1 2">
    <name type="scientific">Coniosporium uncinatum</name>
    <dbReference type="NCBI Taxonomy" id="93489"/>
    <lineage>
        <taxon>Eukaryota</taxon>
        <taxon>Fungi</taxon>
        <taxon>Dikarya</taxon>
        <taxon>Ascomycota</taxon>
        <taxon>Pezizomycotina</taxon>
        <taxon>Dothideomycetes</taxon>
        <taxon>Dothideomycetes incertae sedis</taxon>
        <taxon>Coniosporium</taxon>
    </lineage>
</organism>
<accession>A0ACC3DVB6</accession>
<comment type="caution">
    <text evidence="1">The sequence shown here is derived from an EMBL/GenBank/DDBJ whole genome shotgun (WGS) entry which is preliminary data.</text>
</comment>
<dbReference type="Proteomes" id="UP001186974">
    <property type="component" value="Unassembled WGS sequence"/>
</dbReference>
<keyword evidence="2" id="KW-1185">Reference proteome</keyword>